<dbReference type="Pfam" id="PF08378">
    <property type="entry name" value="NERD"/>
    <property type="match status" value="1"/>
</dbReference>
<evidence type="ECO:0000313" key="3">
    <source>
        <dbReference type="EMBL" id="GGZ69355.1"/>
    </source>
</evidence>
<feature type="domain" description="NERD" evidence="2">
    <location>
        <begin position="158"/>
        <end position="270"/>
    </location>
</feature>
<evidence type="ECO:0000256" key="1">
    <source>
        <dbReference type="SAM" id="MobiDB-lite"/>
    </source>
</evidence>
<dbReference type="EMBL" id="BMVX01000010">
    <property type="protein sequence ID" value="GGZ69355.1"/>
    <property type="molecule type" value="Genomic_DNA"/>
</dbReference>
<proteinExistence type="predicted"/>
<accession>A0A918V4Q8</accession>
<feature type="region of interest" description="Disordered" evidence="1">
    <location>
        <begin position="78"/>
        <end position="133"/>
    </location>
</feature>
<reference evidence="3" key="1">
    <citation type="journal article" date="2014" name="Int. J. Syst. Evol. Microbiol.">
        <title>Complete genome sequence of Corynebacterium casei LMG S-19264T (=DSM 44701T), isolated from a smear-ripened cheese.</title>
        <authorList>
            <consortium name="US DOE Joint Genome Institute (JGI-PGF)"/>
            <person name="Walter F."/>
            <person name="Albersmeier A."/>
            <person name="Kalinowski J."/>
            <person name="Ruckert C."/>
        </authorList>
    </citation>
    <scope>NUCLEOTIDE SEQUENCE</scope>
    <source>
        <strain evidence="3">JCM 4834</strain>
    </source>
</reference>
<gene>
    <name evidence="3" type="ORF">GCM10010371_31790</name>
</gene>
<dbReference type="PROSITE" id="PS50965">
    <property type="entry name" value="NERD"/>
    <property type="match status" value="1"/>
</dbReference>
<sequence length="317" mass="34656">MYVGTAIGGRLMSELTVHPWKRHGRDRLYVNLPDGTAVAWADRSTKAVTIKIPKYQDGALALLRLHLGDVLVVRPAAPPREASPAAPPRQSGHPAPTSPPHRSERPASVPPLSPSEDLARNRPGSRLVGTIAERGPSTVQRLKAKLLRQATEWDSWYAGLEGERRVGRELERLVPLGWRVLHGIEKSNGGDIDHLMIGPGGVFTINTKHHRDASVWVGDSMAKINGGPPRPYAAASQSEAEFVRKVLGRYCAFEVPVEPVLVFVGIASLDRTAAQYAVRVYQEREVAALGPLAGALTPEQVEHVHGVARHRRVWLRA</sequence>
<organism evidence="3 4">
    <name type="scientific">Streptomyces subrutilus</name>
    <dbReference type="NCBI Taxonomy" id="36818"/>
    <lineage>
        <taxon>Bacteria</taxon>
        <taxon>Bacillati</taxon>
        <taxon>Actinomycetota</taxon>
        <taxon>Actinomycetes</taxon>
        <taxon>Kitasatosporales</taxon>
        <taxon>Streptomycetaceae</taxon>
        <taxon>Streptomyces</taxon>
    </lineage>
</organism>
<dbReference type="InterPro" id="IPR011528">
    <property type="entry name" value="NERD"/>
</dbReference>
<comment type="caution">
    <text evidence="3">The sequence shown here is derived from an EMBL/GenBank/DDBJ whole genome shotgun (WGS) entry which is preliminary data.</text>
</comment>
<reference evidence="3" key="2">
    <citation type="submission" date="2020-09" db="EMBL/GenBank/DDBJ databases">
        <authorList>
            <person name="Sun Q."/>
            <person name="Ohkuma M."/>
        </authorList>
    </citation>
    <scope>NUCLEOTIDE SEQUENCE</scope>
    <source>
        <strain evidence="3">JCM 4834</strain>
    </source>
</reference>
<name>A0A918V4Q8_9ACTN</name>
<protein>
    <recommendedName>
        <fullName evidence="2">NERD domain-containing protein</fullName>
    </recommendedName>
</protein>
<evidence type="ECO:0000259" key="2">
    <source>
        <dbReference type="PROSITE" id="PS50965"/>
    </source>
</evidence>
<dbReference type="Proteomes" id="UP000634660">
    <property type="component" value="Unassembled WGS sequence"/>
</dbReference>
<evidence type="ECO:0000313" key="4">
    <source>
        <dbReference type="Proteomes" id="UP000634660"/>
    </source>
</evidence>
<dbReference type="AlphaFoldDB" id="A0A918V4Q8"/>